<dbReference type="EMBL" id="MAVT02001115">
    <property type="protein sequence ID" value="POS71991.1"/>
    <property type="molecule type" value="Genomic_DNA"/>
</dbReference>
<reference evidence="1" key="1">
    <citation type="submission" date="2017-09" db="EMBL/GenBank/DDBJ databases">
        <title>Polyketide synthases of a Diaporthe helianthi virulent isolate.</title>
        <authorList>
            <person name="Baroncelli R."/>
        </authorList>
    </citation>
    <scope>NUCLEOTIDE SEQUENCE [LARGE SCALE GENOMIC DNA]</scope>
    <source>
        <strain evidence="1">7/96</strain>
    </source>
</reference>
<dbReference type="InParanoid" id="A0A2P5HP35"/>
<name>A0A2P5HP35_DIAHE</name>
<organism evidence="1 2">
    <name type="scientific">Diaporthe helianthi</name>
    <dbReference type="NCBI Taxonomy" id="158607"/>
    <lineage>
        <taxon>Eukaryota</taxon>
        <taxon>Fungi</taxon>
        <taxon>Dikarya</taxon>
        <taxon>Ascomycota</taxon>
        <taxon>Pezizomycotina</taxon>
        <taxon>Sordariomycetes</taxon>
        <taxon>Sordariomycetidae</taxon>
        <taxon>Diaporthales</taxon>
        <taxon>Diaporthaceae</taxon>
        <taxon>Diaporthe</taxon>
    </lineage>
</organism>
<sequence length="229" mass="24238">MLTFNSRACALGSAQHSSVCETPYHSAGTVIRDGCCAPPTVMYTTLLHGLIPVRATCSRSSVPQGGYATRGYPRGGGSTSGILPCTAGKCPAVEYLPTRSSDVRWWRVSAPSLSASMRAPAQCQKLFELPPRVALDISWGRPERGVGPSTRGIARQPIPGIQLSCFRGPAAGAPSFYRDIVHRLAALGISNASALATRHISFGFCAGQQPQLIEAPQQDNWSIPAAYPA</sequence>
<protein>
    <submittedName>
        <fullName evidence="1">Uncharacterized protein</fullName>
    </submittedName>
</protein>
<evidence type="ECO:0000313" key="1">
    <source>
        <dbReference type="EMBL" id="POS71991.1"/>
    </source>
</evidence>
<keyword evidence="2" id="KW-1185">Reference proteome</keyword>
<accession>A0A2P5HP35</accession>
<dbReference type="Proteomes" id="UP000094444">
    <property type="component" value="Unassembled WGS sequence"/>
</dbReference>
<proteinExistence type="predicted"/>
<dbReference type="AlphaFoldDB" id="A0A2P5HP35"/>
<gene>
    <name evidence="1" type="ORF">DHEL01_v209618</name>
</gene>
<comment type="caution">
    <text evidence="1">The sequence shown here is derived from an EMBL/GenBank/DDBJ whole genome shotgun (WGS) entry which is preliminary data.</text>
</comment>
<evidence type="ECO:0000313" key="2">
    <source>
        <dbReference type="Proteomes" id="UP000094444"/>
    </source>
</evidence>